<feature type="transmembrane region" description="Helical" evidence="7">
    <location>
        <begin position="187"/>
        <end position="208"/>
    </location>
</feature>
<dbReference type="GO" id="GO:0008324">
    <property type="term" value="F:monoatomic cation transmembrane transporter activity"/>
    <property type="evidence" value="ECO:0007669"/>
    <property type="project" value="InterPro"/>
</dbReference>
<feature type="transmembrane region" description="Helical" evidence="7">
    <location>
        <begin position="141"/>
        <end position="166"/>
    </location>
</feature>
<comment type="caution">
    <text evidence="9">The sequence shown here is derived from an EMBL/GenBank/DDBJ whole genome shotgun (WGS) entry which is preliminary data.</text>
</comment>
<keyword evidence="5 7" id="KW-1133">Transmembrane helix</keyword>
<dbReference type="Pfam" id="PF03600">
    <property type="entry name" value="CitMHS"/>
    <property type="match status" value="1"/>
</dbReference>
<dbReference type="Gene3D" id="3.30.70.1450">
    <property type="entry name" value="Regulator of K+ conductance, C-terminal domain"/>
    <property type="match status" value="1"/>
</dbReference>
<feature type="transmembrane region" description="Helical" evidence="7">
    <location>
        <begin position="493"/>
        <end position="510"/>
    </location>
</feature>
<evidence type="ECO:0000259" key="8">
    <source>
        <dbReference type="PROSITE" id="PS51202"/>
    </source>
</evidence>
<feature type="transmembrane region" description="Helical" evidence="7">
    <location>
        <begin position="228"/>
        <end position="250"/>
    </location>
</feature>
<dbReference type="EMBL" id="PQCO01000334">
    <property type="protein sequence ID" value="PUD97942.1"/>
    <property type="molecule type" value="Genomic_DNA"/>
</dbReference>
<feature type="transmembrane region" description="Helical" evidence="7">
    <location>
        <begin position="597"/>
        <end position="616"/>
    </location>
</feature>
<feature type="transmembrane region" description="Helical" evidence="7">
    <location>
        <begin position="636"/>
        <end position="658"/>
    </location>
</feature>
<feature type="transmembrane region" description="Helical" evidence="7">
    <location>
        <begin position="557"/>
        <end position="585"/>
    </location>
</feature>
<feature type="transmembrane region" description="Helical" evidence="7">
    <location>
        <begin position="470"/>
        <end position="487"/>
    </location>
</feature>
<feature type="domain" description="RCK C-terminal" evidence="8">
    <location>
        <begin position="272"/>
        <end position="358"/>
    </location>
</feature>
<dbReference type="PANTHER" id="PTHR43652">
    <property type="entry name" value="BASIC AMINO ACID ANTIPORTER YFCC-RELATED"/>
    <property type="match status" value="1"/>
</dbReference>
<dbReference type="GO" id="GO:0005886">
    <property type="term" value="C:plasma membrane"/>
    <property type="evidence" value="ECO:0007669"/>
    <property type="project" value="TreeGrafter"/>
</dbReference>
<sequence length="659" mass="70143">MNMPTESDQITSSVNIKKITAGALFALFALYLASIVPSIEIAWVSAILVLTIYLFAFEVVEVDVAAASIMVLLGLSSLLAPLMGIERGLVDNQHLFDGFSSNAVISIIAVMIIGAGLDKTGIMNKVAAFILRIGGTTEARVIPIISATVGFISSFMQNVGAAALFLPVVSRISARAGLPMSRLLMPMGFTAILGGTMTMVGSSPLILLNDLILASNQALPPGQQMDTWGLFSVTPVGVALIATGIIYFVIAGRLVLPRNDGESNTSAGDPLQYFHDVYGLDYRVREVVATEGCGLIGKMFDDIESGFRVRIIATKLPGEANRIGPGALARDVSIRRGMVLGVVAAPADLERLVREMGLKLRDVMRTFVDDLSSAKAGIAEIVIPPGSGLIGKSARDVWMRKTYGIAMIGLNRGDEVLREGDDIRNMPLKAGDTLVVHTTWLDLARIEKNRDFVVITTEYPRPEEVRTNKILPAAIFFSIALSMVLFSDIRLSVALLTGAMGMILSGVLKIEEAYQAVSWKTVFLLASLIPLGLAVETSGTAKWIAEQLLGVVGDMPVWVIQAAVAVLATFFTLVMSNVGATVLLVPLAVNIAIGAGANPAVFALTVAIATSNSFLIPTHQVNALIMGPGGYRVADYMRAGGIMTVLFLAVMMLVMNLVF</sequence>
<evidence type="ECO:0000256" key="5">
    <source>
        <dbReference type="ARBA" id="ARBA00022989"/>
    </source>
</evidence>
<evidence type="ECO:0000256" key="7">
    <source>
        <dbReference type="SAM" id="Phobius"/>
    </source>
</evidence>
<dbReference type="GO" id="GO:0006813">
    <property type="term" value="P:potassium ion transport"/>
    <property type="evidence" value="ECO:0007669"/>
    <property type="project" value="InterPro"/>
</dbReference>
<feature type="transmembrane region" description="Helical" evidence="7">
    <location>
        <begin position="95"/>
        <end position="117"/>
    </location>
</feature>
<feature type="transmembrane region" description="Helical" evidence="7">
    <location>
        <begin position="64"/>
        <end position="83"/>
    </location>
</feature>
<evidence type="ECO:0000256" key="2">
    <source>
        <dbReference type="ARBA" id="ARBA00022448"/>
    </source>
</evidence>
<evidence type="ECO:0000313" key="9">
    <source>
        <dbReference type="EMBL" id="PUD97942.1"/>
    </source>
</evidence>
<proteinExistence type="predicted"/>
<protein>
    <submittedName>
        <fullName evidence="9">SLC13 family permease</fullName>
    </submittedName>
</protein>
<reference evidence="9 10" key="1">
    <citation type="submission" date="2018-01" db="EMBL/GenBank/DDBJ databases">
        <title>Novel co-symbiosis in the lucinid bivalve Phacoides pectinatus.</title>
        <authorList>
            <person name="Lim S.J."/>
            <person name="Davis B.G."/>
            <person name="Gill D.E."/>
            <person name="Engel A.S."/>
            <person name="Anderson L.C."/>
            <person name="Campbell B.J."/>
        </authorList>
    </citation>
    <scope>NUCLEOTIDE SEQUENCE [LARGE SCALE GENOMIC DNA]</scope>
    <source>
        <strain evidence="9">N3_P5</strain>
    </source>
</reference>
<evidence type="ECO:0000313" key="10">
    <source>
        <dbReference type="Proteomes" id="UP000250928"/>
    </source>
</evidence>
<name>A0A6N4DK81_9GAMM</name>
<dbReference type="PANTHER" id="PTHR43652:SF2">
    <property type="entry name" value="BASIC AMINO ACID ANTIPORTER YFCC-RELATED"/>
    <property type="match status" value="1"/>
</dbReference>
<keyword evidence="4" id="KW-0677">Repeat</keyword>
<evidence type="ECO:0000256" key="1">
    <source>
        <dbReference type="ARBA" id="ARBA00004141"/>
    </source>
</evidence>
<organism evidence="9 10">
    <name type="scientific">Candidatus Sedimenticola endophacoides</name>
    <dbReference type="NCBI Taxonomy" id="2548426"/>
    <lineage>
        <taxon>Bacteria</taxon>
        <taxon>Pseudomonadati</taxon>
        <taxon>Pseudomonadota</taxon>
        <taxon>Gammaproteobacteria</taxon>
        <taxon>Chromatiales</taxon>
        <taxon>Sedimenticolaceae</taxon>
        <taxon>Sedimenticola</taxon>
    </lineage>
</organism>
<dbReference type="SUPFAM" id="SSF116726">
    <property type="entry name" value="TrkA C-terminal domain-like"/>
    <property type="match status" value="1"/>
</dbReference>
<feature type="transmembrane region" description="Helical" evidence="7">
    <location>
        <begin position="21"/>
        <end position="52"/>
    </location>
</feature>
<comment type="subcellular location">
    <subcellularLocation>
        <location evidence="1">Membrane</location>
        <topology evidence="1">Multi-pass membrane protein</topology>
    </subcellularLocation>
</comment>
<feature type="domain" description="RCK C-terminal" evidence="8">
    <location>
        <begin position="366"/>
        <end position="452"/>
    </location>
</feature>
<feature type="transmembrane region" description="Helical" evidence="7">
    <location>
        <begin position="522"/>
        <end position="545"/>
    </location>
</feature>
<keyword evidence="3 7" id="KW-0812">Transmembrane</keyword>
<dbReference type="InterPro" id="IPR036721">
    <property type="entry name" value="RCK_C_sf"/>
</dbReference>
<dbReference type="PROSITE" id="PS51202">
    <property type="entry name" value="RCK_C"/>
    <property type="match status" value="2"/>
</dbReference>
<dbReference type="Pfam" id="PF02080">
    <property type="entry name" value="TrkA_C"/>
    <property type="match status" value="1"/>
</dbReference>
<accession>A0A6N4DK81</accession>
<evidence type="ECO:0000256" key="6">
    <source>
        <dbReference type="ARBA" id="ARBA00023136"/>
    </source>
</evidence>
<gene>
    <name evidence="9" type="ORF">C3L24_13680</name>
</gene>
<dbReference type="InterPro" id="IPR051679">
    <property type="entry name" value="DASS-Related_Transporters"/>
</dbReference>
<evidence type="ECO:0000256" key="4">
    <source>
        <dbReference type="ARBA" id="ARBA00022737"/>
    </source>
</evidence>
<keyword evidence="6 7" id="KW-0472">Membrane</keyword>
<dbReference type="AlphaFoldDB" id="A0A6N4DK81"/>
<dbReference type="InterPro" id="IPR006037">
    <property type="entry name" value="RCK_C"/>
</dbReference>
<keyword evidence="2" id="KW-0813">Transport</keyword>
<evidence type="ECO:0000256" key="3">
    <source>
        <dbReference type="ARBA" id="ARBA00022692"/>
    </source>
</evidence>
<dbReference type="Proteomes" id="UP000250928">
    <property type="component" value="Unassembled WGS sequence"/>
</dbReference>
<dbReference type="InterPro" id="IPR004680">
    <property type="entry name" value="Cit_transptr-like_dom"/>
</dbReference>